<dbReference type="PaxDb" id="55529-EKX53445"/>
<dbReference type="EMBL" id="JH992970">
    <property type="protein sequence ID" value="EKX53445.1"/>
    <property type="molecule type" value="Genomic_DNA"/>
</dbReference>
<evidence type="ECO:0000313" key="4">
    <source>
        <dbReference type="Proteomes" id="UP000011087"/>
    </source>
</evidence>
<sequence length="108" mass="11068">MTCIALVPAGCEQAASSAHASSCPDSVAAPAHPPARLPEGSPASPSISPAGGVEEHSSYFHVLQATGRTMGPSIDAMGNFILYAPTRHGQADQTDTSLIATGEIRKQR</sequence>
<protein>
    <submittedName>
        <fullName evidence="2 3">Uncharacterized protein</fullName>
    </submittedName>
</protein>
<dbReference type="KEGG" id="gtt:GUITHDRAFT_101146"/>
<feature type="region of interest" description="Disordered" evidence="1">
    <location>
        <begin position="18"/>
        <end position="52"/>
    </location>
</feature>
<reference evidence="3" key="3">
    <citation type="submission" date="2015-06" db="UniProtKB">
        <authorList>
            <consortium name="EnsemblProtists"/>
        </authorList>
    </citation>
    <scope>IDENTIFICATION</scope>
</reference>
<reference evidence="2 4" key="1">
    <citation type="journal article" date="2012" name="Nature">
        <title>Algal genomes reveal evolutionary mosaicism and the fate of nucleomorphs.</title>
        <authorList>
            <consortium name="DOE Joint Genome Institute"/>
            <person name="Curtis B.A."/>
            <person name="Tanifuji G."/>
            <person name="Burki F."/>
            <person name="Gruber A."/>
            <person name="Irimia M."/>
            <person name="Maruyama S."/>
            <person name="Arias M.C."/>
            <person name="Ball S.G."/>
            <person name="Gile G.H."/>
            <person name="Hirakawa Y."/>
            <person name="Hopkins J.F."/>
            <person name="Kuo A."/>
            <person name="Rensing S.A."/>
            <person name="Schmutz J."/>
            <person name="Symeonidi A."/>
            <person name="Elias M."/>
            <person name="Eveleigh R.J."/>
            <person name="Herman E.K."/>
            <person name="Klute M.J."/>
            <person name="Nakayama T."/>
            <person name="Obornik M."/>
            <person name="Reyes-Prieto A."/>
            <person name="Armbrust E.V."/>
            <person name="Aves S.J."/>
            <person name="Beiko R.G."/>
            <person name="Coutinho P."/>
            <person name="Dacks J.B."/>
            <person name="Durnford D.G."/>
            <person name="Fast N.M."/>
            <person name="Green B.R."/>
            <person name="Grisdale C.J."/>
            <person name="Hempel F."/>
            <person name="Henrissat B."/>
            <person name="Hoppner M.P."/>
            <person name="Ishida K."/>
            <person name="Kim E."/>
            <person name="Koreny L."/>
            <person name="Kroth P.G."/>
            <person name="Liu Y."/>
            <person name="Malik S.B."/>
            <person name="Maier U.G."/>
            <person name="McRose D."/>
            <person name="Mock T."/>
            <person name="Neilson J.A."/>
            <person name="Onodera N.T."/>
            <person name="Poole A.M."/>
            <person name="Pritham E.J."/>
            <person name="Richards T.A."/>
            <person name="Rocap G."/>
            <person name="Roy S.W."/>
            <person name="Sarai C."/>
            <person name="Schaack S."/>
            <person name="Shirato S."/>
            <person name="Slamovits C.H."/>
            <person name="Spencer D.F."/>
            <person name="Suzuki S."/>
            <person name="Worden A.Z."/>
            <person name="Zauner S."/>
            <person name="Barry K."/>
            <person name="Bell C."/>
            <person name="Bharti A.K."/>
            <person name="Crow J.A."/>
            <person name="Grimwood J."/>
            <person name="Kramer R."/>
            <person name="Lindquist E."/>
            <person name="Lucas S."/>
            <person name="Salamov A."/>
            <person name="McFadden G.I."/>
            <person name="Lane C.E."/>
            <person name="Keeling P.J."/>
            <person name="Gray M.W."/>
            <person name="Grigoriev I.V."/>
            <person name="Archibald J.M."/>
        </authorList>
    </citation>
    <scope>NUCLEOTIDE SEQUENCE</scope>
    <source>
        <strain evidence="2 4">CCMP2712</strain>
    </source>
</reference>
<dbReference type="EnsemblProtists" id="EKX53445">
    <property type="protein sequence ID" value="EKX53445"/>
    <property type="gene ID" value="GUITHDRAFT_101146"/>
</dbReference>
<accession>L1JZ09</accession>
<name>L1JZ09_GUITC</name>
<evidence type="ECO:0000256" key="1">
    <source>
        <dbReference type="SAM" id="MobiDB-lite"/>
    </source>
</evidence>
<organism evidence="2">
    <name type="scientific">Guillardia theta (strain CCMP2712)</name>
    <name type="common">Cryptophyte</name>
    <dbReference type="NCBI Taxonomy" id="905079"/>
    <lineage>
        <taxon>Eukaryota</taxon>
        <taxon>Cryptophyceae</taxon>
        <taxon>Pyrenomonadales</taxon>
        <taxon>Geminigeraceae</taxon>
        <taxon>Guillardia</taxon>
    </lineage>
</organism>
<evidence type="ECO:0000313" key="3">
    <source>
        <dbReference type="EnsemblProtists" id="EKX53445"/>
    </source>
</evidence>
<dbReference type="AlphaFoldDB" id="L1JZ09"/>
<evidence type="ECO:0000313" key="2">
    <source>
        <dbReference type="EMBL" id="EKX53445.1"/>
    </source>
</evidence>
<reference evidence="4" key="2">
    <citation type="submission" date="2012-11" db="EMBL/GenBank/DDBJ databases">
        <authorList>
            <person name="Kuo A."/>
            <person name="Curtis B.A."/>
            <person name="Tanifuji G."/>
            <person name="Burki F."/>
            <person name="Gruber A."/>
            <person name="Irimia M."/>
            <person name="Maruyama S."/>
            <person name="Arias M.C."/>
            <person name="Ball S.G."/>
            <person name="Gile G.H."/>
            <person name="Hirakawa Y."/>
            <person name="Hopkins J.F."/>
            <person name="Rensing S.A."/>
            <person name="Schmutz J."/>
            <person name="Symeonidi A."/>
            <person name="Elias M."/>
            <person name="Eveleigh R.J."/>
            <person name="Herman E.K."/>
            <person name="Klute M.J."/>
            <person name="Nakayama T."/>
            <person name="Obornik M."/>
            <person name="Reyes-Prieto A."/>
            <person name="Armbrust E.V."/>
            <person name="Aves S.J."/>
            <person name="Beiko R.G."/>
            <person name="Coutinho P."/>
            <person name="Dacks J.B."/>
            <person name="Durnford D.G."/>
            <person name="Fast N.M."/>
            <person name="Green B.R."/>
            <person name="Grisdale C."/>
            <person name="Hempe F."/>
            <person name="Henrissat B."/>
            <person name="Hoppner M.P."/>
            <person name="Ishida K.-I."/>
            <person name="Kim E."/>
            <person name="Koreny L."/>
            <person name="Kroth P.G."/>
            <person name="Liu Y."/>
            <person name="Malik S.-B."/>
            <person name="Maier U.G."/>
            <person name="McRose D."/>
            <person name="Mock T."/>
            <person name="Neilson J.A."/>
            <person name="Onodera N.T."/>
            <person name="Poole A.M."/>
            <person name="Pritham E.J."/>
            <person name="Richards T.A."/>
            <person name="Rocap G."/>
            <person name="Roy S.W."/>
            <person name="Sarai C."/>
            <person name="Schaack S."/>
            <person name="Shirato S."/>
            <person name="Slamovits C.H."/>
            <person name="Spencer D.F."/>
            <person name="Suzuki S."/>
            <person name="Worden A.Z."/>
            <person name="Zauner S."/>
            <person name="Barry K."/>
            <person name="Bell C."/>
            <person name="Bharti A.K."/>
            <person name="Crow J.A."/>
            <person name="Grimwood J."/>
            <person name="Kramer R."/>
            <person name="Lindquist E."/>
            <person name="Lucas S."/>
            <person name="Salamov A."/>
            <person name="McFadden G.I."/>
            <person name="Lane C.E."/>
            <person name="Keeling P.J."/>
            <person name="Gray M.W."/>
            <person name="Grigoriev I.V."/>
            <person name="Archibald J.M."/>
        </authorList>
    </citation>
    <scope>NUCLEOTIDE SEQUENCE</scope>
    <source>
        <strain evidence="4">CCMP2712</strain>
    </source>
</reference>
<proteinExistence type="predicted"/>
<dbReference type="GeneID" id="17310011"/>
<dbReference type="Proteomes" id="UP000011087">
    <property type="component" value="Unassembled WGS sequence"/>
</dbReference>
<dbReference type="RefSeq" id="XP_005840425.1">
    <property type="nucleotide sequence ID" value="XM_005840368.1"/>
</dbReference>
<keyword evidence="4" id="KW-1185">Reference proteome</keyword>
<gene>
    <name evidence="2" type="ORF">GUITHDRAFT_101146</name>
</gene>
<dbReference type="HOGENOM" id="CLU_2202069_0_0_1"/>
<feature type="compositionally biased region" description="Low complexity" evidence="1">
    <location>
        <begin position="38"/>
        <end position="52"/>
    </location>
</feature>